<dbReference type="AlphaFoldDB" id="A0A6L2NZH5"/>
<evidence type="ECO:0000256" key="3">
    <source>
        <dbReference type="ARBA" id="ARBA00022729"/>
    </source>
</evidence>
<evidence type="ECO:0000259" key="9">
    <source>
        <dbReference type="SMART" id="SM00198"/>
    </source>
</evidence>
<gene>
    <name evidence="10" type="ORF">Tci_063561</name>
</gene>
<sequence>MGSSNNISLVLAVIMVISHLSFAQNSPQDYINAHNAARQEVGVEPMVWDERVASFAQNYANQRQADCQLMHSQNLQYGENIARGTALTGASAVNLWVGEKADYDYNSNTCAPGKVCGHYTQVVWRKSVRLGCARVQCNSGAWFVTCNYDPPDSVVSTANAFVIMKKLNPLKLCANSVCVPLPGVDPNDHSVKDLLALMQNQPEALATLSSISQRDLRRAITFLQGSARLFGSSISLKDLISISGVIPHEVVQALLAACKSGSFDSANKEVNNVIAEGYPVSQMLSQLFDMVVEYEDMTDKQKARIFKKLGEPDKGYVIYCPSLFVMFMDSRRDCCCCGYNNRVRALCLPGDDVNTAIIILKLFGTRNGIACCDLMLLWSMYITLAFWALLLQLGQGTIMYLIHYVLLALLVSNNFSEIQTSVFKRFKKDNIQSLINIWIYSLNFTIWSFTTVISSTNYYRCVVEEVTNAILYISLHNQAKPHSMHHLISLNKAAVGIKSLHEVTVVNVLVTAAKLKLVLLINFDGKYTK</sequence>
<dbReference type="InterPro" id="IPR014044">
    <property type="entry name" value="CAP_dom"/>
</dbReference>
<dbReference type="InterPro" id="IPR018244">
    <property type="entry name" value="Allrgn_V5/Tpx1_CS"/>
</dbReference>
<comment type="function">
    <text evidence="1">Probably involved in the defense reaction of plants against pathogens.</text>
</comment>
<dbReference type="InterPro" id="IPR008921">
    <property type="entry name" value="DNA_pol3_clamp-load_cplx_C"/>
</dbReference>
<evidence type="ECO:0000313" key="10">
    <source>
        <dbReference type="EMBL" id="GEU91583.1"/>
    </source>
</evidence>
<dbReference type="GO" id="GO:0005576">
    <property type="term" value="C:extracellular region"/>
    <property type="evidence" value="ECO:0007669"/>
    <property type="project" value="InterPro"/>
</dbReference>
<dbReference type="Pfam" id="PF05346">
    <property type="entry name" value="DUF747"/>
    <property type="match status" value="1"/>
</dbReference>
<dbReference type="PROSITE" id="PS01009">
    <property type="entry name" value="CRISP_1"/>
    <property type="match status" value="1"/>
</dbReference>
<evidence type="ECO:0000256" key="6">
    <source>
        <dbReference type="ARBA" id="ARBA00023265"/>
    </source>
</evidence>
<keyword evidence="3 8" id="KW-0732">Signal</keyword>
<dbReference type="FunFam" id="3.40.33.10:FF:000006">
    <property type="entry name" value="Putative pathogenesis-related protein 1"/>
    <property type="match status" value="1"/>
</dbReference>
<evidence type="ECO:0000256" key="8">
    <source>
        <dbReference type="SAM" id="SignalP"/>
    </source>
</evidence>
<evidence type="ECO:0000256" key="4">
    <source>
        <dbReference type="ARBA" id="ARBA00022821"/>
    </source>
</evidence>
<reference evidence="10" key="1">
    <citation type="journal article" date="2019" name="Sci. Rep.">
        <title>Draft genome of Tanacetum cinerariifolium, the natural source of mosquito coil.</title>
        <authorList>
            <person name="Yamashiro T."/>
            <person name="Shiraishi A."/>
            <person name="Satake H."/>
            <person name="Nakayama K."/>
        </authorList>
    </citation>
    <scope>NUCLEOTIDE SEQUENCE</scope>
</reference>
<dbReference type="GO" id="GO:0006260">
    <property type="term" value="P:DNA replication"/>
    <property type="evidence" value="ECO:0007669"/>
    <property type="project" value="InterPro"/>
</dbReference>
<evidence type="ECO:0000256" key="5">
    <source>
        <dbReference type="ARBA" id="ARBA00023157"/>
    </source>
</evidence>
<feature type="transmembrane region" description="Helical" evidence="7">
    <location>
        <begin position="374"/>
        <end position="391"/>
    </location>
</feature>
<name>A0A6L2NZH5_TANCI</name>
<dbReference type="InterPro" id="IPR013748">
    <property type="entry name" value="Rep_factorC_C"/>
</dbReference>
<dbReference type="GO" id="GO:0098542">
    <property type="term" value="P:defense response to other organism"/>
    <property type="evidence" value="ECO:0007669"/>
    <property type="project" value="UniProtKB-ARBA"/>
</dbReference>
<evidence type="ECO:0000256" key="2">
    <source>
        <dbReference type="ARBA" id="ARBA00009923"/>
    </source>
</evidence>
<dbReference type="InterPro" id="IPR008010">
    <property type="entry name" value="Tatp1"/>
</dbReference>
<dbReference type="Gene3D" id="1.20.272.10">
    <property type="match status" value="1"/>
</dbReference>
<proteinExistence type="inferred from homology"/>
<dbReference type="SUPFAM" id="SSF55797">
    <property type="entry name" value="PR-1-like"/>
    <property type="match status" value="1"/>
</dbReference>
<keyword evidence="7" id="KW-0472">Membrane</keyword>
<evidence type="ECO:0000256" key="7">
    <source>
        <dbReference type="SAM" id="Phobius"/>
    </source>
</evidence>
<organism evidence="10">
    <name type="scientific">Tanacetum cinerariifolium</name>
    <name type="common">Dalmatian daisy</name>
    <name type="synonym">Chrysanthemum cinerariifolium</name>
    <dbReference type="NCBI Taxonomy" id="118510"/>
    <lineage>
        <taxon>Eukaryota</taxon>
        <taxon>Viridiplantae</taxon>
        <taxon>Streptophyta</taxon>
        <taxon>Embryophyta</taxon>
        <taxon>Tracheophyta</taxon>
        <taxon>Spermatophyta</taxon>
        <taxon>Magnoliopsida</taxon>
        <taxon>eudicotyledons</taxon>
        <taxon>Gunneridae</taxon>
        <taxon>Pentapetalae</taxon>
        <taxon>asterids</taxon>
        <taxon>campanulids</taxon>
        <taxon>Asterales</taxon>
        <taxon>Asteraceae</taxon>
        <taxon>Asteroideae</taxon>
        <taxon>Anthemideae</taxon>
        <taxon>Anthemidinae</taxon>
        <taxon>Tanacetum</taxon>
    </lineage>
</organism>
<dbReference type="CDD" id="cd05381">
    <property type="entry name" value="CAP_PR-1"/>
    <property type="match status" value="1"/>
</dbReference>
<dbReference type="Gene3D" id="3.40.33.10">
    <property type="entry name" value="CAP"/>
    <property type="match status" value="1"/>
</dbReference>
<keyword evidence="7" id="KW-1133">Transmembrane helix</keyword>
<protein>
    <submittedName>
        <fullName evidence="10">Pathogenesis-related protein PR-1 type-like</fullName>
    </submittedName>
</protein>
<comment type="caution">
    <text evidence="10">The sequence shown here is derived from an EMBL/GenBank/DDBJ whole genome shotgun (WGS) entry which is preliminary data.</text>
</comment>
<dbReference type="InterPro" id="IPR002413">
    <property type="entry name" value="V5_allergen-like"/>
</dbReference>
<keyword evidence="4" id="KW-0611">Plant defense</keyword>
<dbReference type="Pfam" id="PF08542">
    <property type="entry name" value="Rep_fac_C"/>
    <property type="match status" value="1"/>
</dbReference>
<dbReference type="Pfam" id="PF00188">
    <property type="entry name" value="CAP"/>
    <property type="match status" value="1"/>
</dbReference>
<feature type="transmembrane region" description="Helical" evidence="7">
    <location>
        <begin position="435"/>
        <end position="453"/>
    </location>
</feature>
<evidence type="ECO:0000256" key="1">
    <source>
        <dbReference type="ARBA" id="ARBA00003143"/>
    </source>
</evidence>
<comment type="similarity">
    <text evidence="2">Belongs to the CRISP family.</text>
</comment>
<dbReference type="PRINTS" id="PR00838">
    <property type="entry name" value="V5ALLERGEN"/>
</dbReference>
<keyword evidence="6" id="KW-0568">Pathogenesis-related protein</keyword>
<keyword evidence="5" id="KW-1015">Disulfide bond</keyword>
<dbReference type="EMBL" id="BKCJ010010437">
    <property type="protein sequence ID" value="GEU91583.1"/>
    <property type="molecule type" value="Genomic_DNA"/>
</dbReference>
<dbReference type="SMART" id="SM00198">
    <property type="entry name" value="SCP"/>
    <property type="match status" value="1"/>
</dbReference>
<dbReference type="SUPFAM" id="SSF48019">
    <property type="entry name" value="post-AAA+ oligomerization domain-like"/>
    <property type="match status" value="1"/>
</dbReference>
<dbReference type="InterPro" id="IPR035940">
    <property type="entry name" value="CAP_sf"/>
</dbReference>
<dbReference type="GO" id="GO:0003677">
    <property type="term" value="F:DNA binding"/>
    <property type="evidence" value="ECO:0007669"/>
    <property type="project" value="InterPro"/>
</dbReference>
<feature type="domain" description="SCP" evidence="9">
    <location>
        <begin position="25"/>
        <end position="156"/>
    </location>
</feature>
<dbReference type="InterPro" id="IPR001283">
    <property type="entry name" value="CRISP-related"/>
</dbReference>
<keyword evidence="7" id="KW-0812">Transmembrane</keyword>
<dbReference type="Gene3D" id="1.10.8.60">
    <property type="match status" value="1"/>
</dbReference>
<feature type="transmembrane region" description="Helical" evidence="7">
    <location>
        <begin position="398"/>
        <end position="415"/>
    </location>
</feature>
<feature type="chain" id="PRO_5026796843" evidence="8">
    <location>
        <begin position="24"/>
        <end position="529"/>
    </location>
</feature>
<feature type="signal peptide" evidence="8">
    <location>
        <begin position="1"/>
        <end position="23"/>
    </location>
</feature>
<accession>A0A6L2NZH5</accession>
<dbReference type="PRINTS" id="PR00837">
    <property type="entry name" value="V5TPXLIKE"/>
</dbReference>
<dbReference type="PANTHER" id="PTHR10334">
    <property type="entry name" value="CYSTEINE-RICH SECRETORY PROTEIN-RELATED"/>
    <property type="match status" value="1"/>
</dbReference>